<keyword evidence="1" id="KW-0812">Transmembrane</keyword>
<dbReference type="EMBL" id="CP016761">
    <property type="protein sequence ID" value="ANX13366.1"/>
    <property type="molecule type" value="Genomic_DNA"/>
</dbReference>
<evidence type="ECO:0008006" key="4">
    <source>
        <dbReference type="Google" id="ProtNLM"/>
    </source>
</evidence>
<feature type="transmembrane region" description="Helical" evidence="1">
    <location>
        <begin position="5"/>
        <end position="23"/>
    </location>
</feature>
<dbReference type="KEGG" id="far:ABE41_015260"/>
<protein>
    <recommendedName>
        <fullName evidence="4">DUF4383 domain-containing protein</fullName>
    </recommendedName>
</protein>
<dbReference type="OrthoDB" id="2967392at2"/>
<accession>A0A1B1Z7J2</accession>
<dbReference type="Pfam" id="PF14325">
    <property type="entry name" value="DUF4383"/>
    <property type="match status" value="1"/>
</dbReference>
<sequence>MASKFVKVLGIVFLILGVIGFVFPMEGLFHLTPIHNVIHIVSGIVALFISSSEAKSILYAKIFGIVYLLVAILGLFTHEFAGIMFMIATNILHFAIAFSSLYVGFKSNATATAGHTASR</sequence>
<keyword evidence="1" id="KW-1133">Transmembrane helix</keyword>
<organism evidence="2 3">
    <name type="scientific">Fictibacillus arsenicus</name>
    <dbReference type="NCBI Taxonomy" id="255247"/>
    <lineage>
        <taxon>Bacteria</taxon>
        <taxon>Bacillati</taxon>
        <taxon>Bacillota</taxon>
        <taxon>Bacilli</taxon>
        <taxon>Bacillales</taxon>
        <taxon>Fictibacillaceae</taxon>
        <taxon>Fictibacillus</taxon>
    </lineage>
</organism>
<evidence type="ECO:0000313" key="3">
    <source>
        <dbReference type="Proteomes" id="UP000077412"/>
    </source>
</evidence>
<feature type="transmembrane region" description="Helical" evidence="1">
    <location>
        <begin position="83"/>
        <end position="105"/>
    </location>
</feature>
<dbReference type="Proteomes" id="UP000077412">
    <property type="component" value="Chromosome"/>
</dbReference>
<evidence type="ECO:0000313" key="2">
    <source>
        <dbReference type="EMBL" id="ANX13366.1"/>
    </source>
</evidence>
<dbReference type="AlphaFoldDB" id="A0A1B1Z7J2"/>
<keyword evidence="1" id="KW-0472">Membrane</keyword>
<keyword evidence="3" id="KW-1185">Reference proteome</keyword>
<feature type="transmembrane region" description="Helical" evidence="1">
    <location>
        <begin position="29"/>
        <end position="50"/>
    </location>
</feature>
<reference evidence="2 3" key="1">
    <citation type="submission" date="2016-08" db="EMBL/GenBank/DDBJ databases">
        <title>Complete genome sequence of Fictibacillus arsenicus G25-54, a strain with toxicity to nematodes and a potential arsenic-resistance activity.</title>
        <authorList>
            <person name="Zheng Z."/>
        </authorList>
    </citation>
    <scope>NUCLEOTIDE SEQUENCE [LARGE SCALE GENOMIC DNA]</scope>
    <source>
        <strain evidence="2 3">G25-54</strain>
    </source>
</reference>
<evidence type="ECO:0000256" key="1">
    <source>
        <dbReference type="SAM" id="Phobius"/>
    </source>
</evidence>
<gene>
    <name evidence="2" type="ORF">ABE41_015260</name>
</gene>
<dbReference type="RefSeq" id="WP_066292077.1">
    <property type="nucleotide sequence ID" value="NZ_CP016761.1"/>
</dbReference>
<name>A0A1B1Z7J2_9BACL</name>
<feature type="transmembrane region" description="Helical" evidence="1">
    <location>
        <begin position="57"/>
        <end position="77"/>
    </location>
</feature>
<proteinExistence type="predicted"/>